<dbReference type="AlphaFoldDB" id="A0A4V2KAY4"/>
<proteinExistence type="predicted"/>
<sequence length="112" mass="12718">MAAIKGSISVSAIWKPKHRGLLMTVVLVLPACSAIGPFSEYEKSLINRPIPKDVTQAKLECNIRRAHYDMLLFTIKQRDENGWDDDAEKDVMISDAWADYHRARRIGCSGWE</sequence>
<organism evidence="1 2">
    <name type="scientific">Phytopseudomonas daroniae</name>
    <dbReference type="NCBI Taxonomy" id="2487519"/>
    <lineage>
        <taxon>Bacteria</taxon>
        <taxon>Pseudomonadati</taxon>
        <taxon>Pseudomonadota</taxon>
        <taxon>Gammaproteobacteria</taxon>
        <taxon>Pseudomonadales</taxon>
        <taxon>Pseudomonadaceae</taxon>
        <taxon>Phytopseudomonas</taxon>
    </lineage>
</organism>
<evidence type="ECO:0000313" key="1">
    <source>
        <dbReference type="EMBL" id="TBU81222.1"/>
    </source>
</evidence>
<protein>
    <submittedName>
        <fullName evidence="1">Uncharacterized protein</fullName>
    </submittedName>
</protein>
<dbReference type="OrthoDB" id="9893800at2"/>
<keyword evidence="2" id="KW-1185">Reference proteome</keyword>
<dbReference type="EMBL" id="QJUI01000006">
    <property type="protein sequence ID" value="TBU81222.1"/>
    <property type="molecule type" value="Genomic_DNA"/>
</dbReference>
<dbReference type="RefSeq" id="WP_131179677.1">
    <property type="nucleotide sequence ID" value="NZ_QJUI01000006.1"/>
</dbReference>
<comment type="caution">
    <text evidence="1">The sequence shown here is derived from an EMBL/GenBank/DDBJ whole genome shotgun (WGS) entry which is preliminary data.</text>
</comment>
<name>A0A4V2KAY4_9GAMM</name>
<reference evidence="1 2" key="1">
    <citation type="submission" date="2018-06" db="EMBL/GenBank/DDBJ databases">
        <title>Three novel Pseudomonas species isolated from symptomatic oak.</title>
        <authorList>
            <person name="Bueno-Gonzalez V."/>
            <person name="Brady C."/>
        </authorList>
    </citation>
    <scope>NUCLEOTIDE SEQUENCE [LARGE SCALE GENOMIC DNA]</scope>
    <source>
        <strain evidence="1 2">P9A</strain>
    </source>
</reference>
<evidence type="ECO:0000313" key="2">
    <source>
        <dbReference type="Proteomes" id="UP000292302"/>
    </source>
</evidence>
<gene>
    <name evidence="1" type="ORF">DNK06_08930</name>
</gene>
<dbReference type="Proteomes" id="UP000292302">
    <property type="component" value="Unassembled WGS sequence"/>
</dbReference>
<accession>A0A4V2KAY4</accession>